<accession>A0A1Y2HJ84</accession>
<gene>
    <name evidence="4" type="ORF">BCR44DRAFT_1485734</name>
</gene>
<reference evidence="4 5" key="1">
    <citation type="submission" date="2016-07" db="EMBL/GenBank/DDBJ databases">
        <title>Pervasive Adenine N6-methylation of Active Genes in Fungi.</title>
        <authorList>
            <consortium name="DOE Joint Genome Institute"/>
            <person name="Mondo S.J."/>
            <person name="Dannebaum R.O."/>
            <person name="Kuo R.C."/>
            <person name="Labutti K."/>
            <person name="Haridas S."/>
            <person name="Kuo A."/>
            <person name="Salamov A."/>
            <person name="Ahrendt S.R."/>
            <person name="Lipzen A."/>
            <person name="Sullivan W."/>
            <person name="Andreopoulos W.B."/>
            <person name="Clum A."/>
            <person name="Lindquist E."/>
            <person name="Daum C."/>
            <person name="Ramamoorthy G.K."/>
            <person name="Gryganskyi A."/>
            <person name="Culley D."/>
            <person name="Magnuson J.K."/>
            <person name="James T.Y."/>
            <person name="O'Malley M.A."/>
            <person name="Stajich J.E."/>
            <person name="Spatafora J.W."/>
            <person name="Visel A."/>
            <person name="Grigoriev I.V."/>
        </authorList>
    </citation>
    <scope>NUCLEOTIDE SEQUENCE [LARGE SCALE GENOMIC DNA]</scope>
    <source>
        <strain evidence="4 5">PL171</strain>
    </source>
</reference>
<proteinExistence type="predicted"/>
<dbReference type="InterPro" id="IPR027842">
    <property type="entry name" value="HAM1-like_C"/>
</dbReference>
<evidence type="ECO:0000256" key="1">
    <source>
        <dbReference type="SAM" id="MobiDB-lite"/>
    </source>
</evidence>
<feature type="domain" description="HAM1-like C-terminal" evidence="2">
    <location>
        <begin position="698"/>
        <end position="749"/>
    </location>
</feature>
<feature type="domain" description="HAM1-like N-terminal" evidence="3">
    <location>
        <begin position="513"/>
        <end position="681"/>
    </location>
</feature>
<evidence type="ECO:0000259" key="3">
    <source>
        <dbReference type="Pfam" id="PF19343"/>
    </source>
</evidence>
<organism evidence="4 5">
    <name type="scientific">Catenaria anguillulae PL171</name>
    <dbReference type="NCBI Taxonomy" id="765915"/>
    <lineage>
        <taxon>Eukaryota</taxon>
        <taxon>Fungi</taxon>
        <taxon>Fungi incertae sedis</taxon>
        <taxon>Blastocladiomycota</taxon>
        <taxon>Blastocladiomycetes</taxon>
        <taxon>Blastocladiales</taxon>
        <taxon>Catenariaceae</taxon>
        <taxon>Catenaria</taxon>
    </lineage>
</organism>
<feature type="region of interest" description="Disordered" evidence="1">
    <location>
        <begin position="472"/>
        <end position="501"/>
    </location>
</feature>
<dbReference type="PANTHER" id="PTHR31138:SF1">
    <property type="entry name" value="PDZ DOMAIN-CONTAINING PROTEIN"/>
    <property type="match status" value="1"/>
</dbReference>
<dbReference type="AlphaFoldDB" id="A0A1Y2HJ84"/>
<dbReference type="PANTHER" id="PTHR31138">
    <property type="entry name" value="CHROMOSOME 19, WHOLE GENOME SHOTGUN SEQUENCE"/>
    <property type="match status" value="1"/>
</dbReference>
<evidence type="ECO:0000313" key="5">
    <source>
        <dbReference type="Proteomes" id="UP000193411"/>
    </source>
</evidence>
<evidence type="ECO:0000313" key="4">
    <source>
        <dbReference type="EMBL" id="ORZ34678.1"/>
    </source>
</evidence>
<feature type="domain" description="HAM1-like N-terminal" evidence="3">
    <location>
        <begin position="81"/>
        <end position="227"/>
    </location>
</feature>
<dbReference type="STRING" id="765915.A0A1Y2HJ84"/>
<feature type="region of interest" description="Disordered" evidence="1">
    <location>
        <begin position="1"/>
        <end position="39"/>
    </location>
</feature>
<sequence>MSAPTKSSYHKPGSESGTDISLTLRSETDAMTPGRAGPTAVTIGSEGISAPGLSAAASSAASSLPSTTDPAQLQKWAKDTITSGLGSGALPPTDTLTSALEAARTSDILETVKDQPLSSTGRAVVAETENLLESTQKLLDEKVKHDEVQQMLMHGAIAAQKLAESAQINQDIAETFGDDRAKLESAAPLVMRRMFEVTRMLVSAAEYRQLLQDIAALVSDWLQNASLAVIHKYAAVSGIVSDTGKAQDVASKEAGEAKQQQDEIMDRMRSGFKDIAKRLKEHPAWQQSVNDVLELFKSVRDHTLQTLGDQPGAGLASLVTISDDQEVRKHAEIAASNAAQLVENFGGDLEPLQRAVDGVIRAVQDQKPTVDALLDKTQDLINDPTNEVLAKDVYSQALALFKGVGVSDDKIEQAKATTQQYAQQVVQAGKAAADTVRDTAGQAVDQAKEADLPEQVPEEARQYAVEGGKEVASAAEEARQKFESTESQAKAQGDVTKDTSADETVQQDLAQLRDALSQLAHESQRFVASLRSDSTLQDVSSSLTGLMQAMFIDEQTGETKFKPELVEDLRRIVPALVQQLAVLPVARIDVSTDDVDVILDNLSLHASILPKDLTIVTETHLATDAGTAVNQIELKLRNVQFSAPDLVFYYYSKGGLVSFADVGIADVAAPGRGLDIDMLLVPSTDPSKLLRVARVESKVHELALNIRKSRHNWMYSILSPVVRRVVTTRLENALNNALTSAIESLDRAVEQAVATGKSVSSKVSTAASVASMGGIASSLAGGTLGAGREE</sequence>
<dbReference type="OrthoDB" id="19394at2759"/>
<dbReference type="InterPro" id="IPR045967">
    <property type="entry name" value="HAM1-like_N"/>
</dbReference>
<dbReference type="Pfam" id="PF19343">
    <property type="entry name" value="HAM1_N"/>
    <property type="match status" value="2"/>
</dbReference>
<dbReference type="EMBL" id="MCFL01000026">
    <property type="protein sequence ID" value="ORZ34678.1"/>
    <property type="molecule type" value="Genomic_DNA"/>
</dbReference>
<protein>
    <submittedName>
        <fullName evidence="4">Uncharacterized protein</fullName>
    </submittedName>
</protein>
<dbReference type="Gene3D" id="3.15.10.10">
    <property type="entry name" value="Bactericidal permeability-increasing protein, domain 1"/>
    <property type="match status" value="1"/>
</dbReference>
<evidence type="ECO:0000259" key="2">
    <source>
        <dbReference type="Pfam" id="PF14613"/>
    </source>
</evidence>
<dbReference type="Proteomes" id="UP000193411">
    <property type="component" value="Unassembled WGS sequence"/>
</dbReference>
<feature type="compositionally biased region" description="Polar residues" evidence="1">
    <location>
        <begin position="15"/>
        <end position="25"/>
    </location>
</feature>
<keyword evidence="5" id="KW-1185">Reference proteome</keyword>
<name>A0A1Y2HJ84_9FUNG</name>
<dbReference type="Pfam" id="PF14613">
    <property type="entry name" value="HAM1_C"/>
    <property type="match status" value="1"/>
</dbReference>
<comment type="caution">
    <text evidence="4">The sequence shown here is derived from an EMBL/GenBank/DDBJ whole genome shotgun (WGS) entry which is preliminary data.</text>
</comment>